<dbReference type="PANTHER" id="PTHR24201">
    <property type="entry name" value="ANK_REP_REGION DOMAIN-CONTAINING PROTEIN"/>
    <property type="match status" value="1"/>
</dbReference>
<evidence type="ECO:0000313" key="4">
    <source>
        <dbReference type="EMBL" id="KAK4109015.1"/>
    </source>
</evidence>
<dbReference type="EMBL" id="MU853359">
    <property type="protein sequence ID" value="KAK4109015.1"/>
    <property type="molecule type" value="Genomic_DNA"/>
</dbReference>
<reference evidence="4" key="2">
    <citation type="submission" date="2023-05" db="EMBL/GenBank/DDBJ databases">
        <authorList>
            <consortium name="Lawrence Berkeley National Laboratory"/>
            <person name="Steindorff A."/>
            <person name="Hensen N."/>
            <person name="Bonometti L."/>
            <person name="Westerberg I."/>
            <person name="Brannstrom I.O."/>
            <person name="Guillou S."/>
            <person name="Cros-Aarteil S."/>
            <person name="Calhoun S."/>
            <person name="Haridas S."/>
            <person name="Kuo A."/>
            <person name="Mondo S."/>
            <person name="Pangilinan J."/>
            <person name="Riley R."/>
            <person name="Labutti K."/>
            <person name="Andreopoulos B."/>
            <person name="Lipzen A."/>
            <person name="Chen C."/>
            <person name="Yanf M."/>
            <person name="Daum C."/>
            <person name="Ng V."/>
            <person name="Clum A."/>
            <person name="Ohm R."/>
            <person name="Martin F."/>
            <person name="Silar P."/>
            <person name="Natvig D."/>
            <person name="Lalanne C."/>
            <person name="Gautier V."/>
            <person name="Ament-Velasquez S.L."/>
            <person name="Kruys A."/>
            <person name="Hutchinson M.I."/>
            <person name="Powell A.J."/>
            <person name="Barry K."/>
            <person name="Miller A.N."/>
            <person name="Grigoriev I.V."/>
            <person name="Debuchy R."/>
            <person name="Gladieux P."/>
            <person name="Thoren M.H."/>
            <person name="Johannesson H."/>
        </authorList>
    </citation>
    <scope>NUCLEOTIDE SEQUENCE</scope>
    <source>
        <strain evidence="4">CBS 508.74</strain>
    </source>
</reference>
<dbReference type="InterPro" id="IPR036770">
    <property type="entry name" value="Ankyrin_rpt-contain_sf"/>
</dbReference>
<reference evidence="4" key="1">
    <citation type="journal article" date="2023" name="Mol. Phylogenet. Evol.">
        <title>Genome-scale phylogeny and comparative genomics of the fungal order Sordariales.</title>
        <authorList>
            <person name="Hensen N."/>
            <person name="Bonometti L."/>
            <person name="Westerberg I."/>
            <person name="Brannstrom I.O."/>
            <person name="Guillou S."/>
            <person name="Cros-Aarteil S."/>
            <person name="Calhoun S."/>
            <person name="Haridas S."/>
            <person name="Kuo A."/>
            <person name="Mondo S."/>
            <person name="Pangilinan J."/>
            <person name="Riley R."/>
            <person name="LaButti K."/>
            <person name="Andreopoulos B."/>
            <person name="Lipzen A."/>
            <person name="Chen C."/>
            <person name="Yan M."/>
            <person name="Daum C."/>
            <person name="Ng V."/>
            <person name="Clum A."/>
            <person name="Steindorff A."/>
            <person name="Ohm R.A."/>
            <person name="Martin F."/>
            <person name="Silar P."/>
            <person name="Natvig D.O."/>
            <person name="Lalanne C."/>
            <person name="Gautier V."/>
            <person name="Ament-Velasquez S.L."/>
            <person name="Kruys A."/>
            <person name="Hutchinson M.I."/>
            <person name="Powell A.J."/>
            <person name="Barry K."/>
            <person name="Miller A.N."/>
            <person name="Grigoriev I.V."/>
            <person name="Debuchy R."/>
            <person name="Gladieux P."/>
            <person name="Hiltunen Thoren M."/>
            <person name="Johannesson H."/>
        </authorList>
    </citation>
    <scope>NUCLEOTIDE SEQUENCE</scope>
    <source>
        <strain evidence="4">CBS 508.74</strain>
    </source>
</reference>
<evidence type="ECO:0000256" key="2">
    <source>
        <dbReference type="ARBA" id="ARBA00023043"/>
    </source>
</evidence>
<dbReference type="SUPFAM" id="SSF48403">
    <property type="entry name" value="Ankyrin repeat"/>
    <property type="match status" value="1"/>
</dbReference>
<dbReference type="PANTHER" id="PTHR24201:SF15">
    <property type="entry name" value="ANKYRIN REPEAT DOMAIN-CONTAINING PROTEIN 66"/>
    <property type="match status" value="1"/>
</dbReference>
<dbReference type="RefSeq" id="XP_064666585.1">
    <property type="nucleotide sequence ID" value="XM_064810553.1"/>
</dbReference>
<dbReference type="InterPro" id="IPR050776">
    <property type="entry name" value="Ank_Repeat/CDKN_Inhibitor"/>
</dbReference>
<keyword evidence="5" id="KW-1185">Reference proteome</keyword>
<dbReference type="InterPro" id="IPR002110">
    <property type="entry name" value="Ankyrin_rpt"/>
</dbReference>
<keyword evidence="1" id="KW-0677">Repeat</keyword>
<proteinExistence type="predicted"/>
<organism evidence="4 5">
    <name type="scientific">Canariomyces notabilis</name>
    <dbReference type="NCBI Taxonomy" id="2074819"/>
    <lineage>
        <taxon>Eukaryota</taxon>
        <taxon>Fungi</taxon>
        <taxon>Dikarya</taxon>
        <taxon>Ascomycota</taxon>
        <taxon>Pezizomycotina</taxon>
        <taxon>Sordariomycetes</taxon>
        <taxon>Sordariomycetidae</taxon>
        <taxon>Sordariales</taxon>
        <taxon>Chaetomiaceae</taxon>
        <taxon>Canariomyces</taxon>
    </lineage>
</organism>
<evidence type="ECO:0000256" key="1">
    <source>
        <dbReference type="ARBA" id="ARBA00022737"/>
    </source>
</evidence>
<feature type="repeat" description="ANK" evidence="3">
    <location>
        <begin position="15"/>
        <end position="47"/>
    </location>
</feature>
<dbReference type="Proteomes" id="UP001302812">
    <property type="component" value="Unassembled WGS sequence"/>
</dbReference>
<feature type="non-terminal residue" evidence="4">
    <location>
        <position position="1"/>
    </location>
</feature>
<name>A0AAN6T8D6_9PEZI</name>
<keyword evidence="2 3" id="KW-0040">ANK repeat</keyword>
<dbReference type="PROSITE" id="PS50297">
    <property type="entry name" value="ANK_REP_REGION"/>
    <property type="match status" value="2"/>
</dbReference>
<comment type="caution">
    <text evidence="4">The sequence shown here is derived from an EMBL/GenBank/DDBJ whole genome shotgun (WGS) entry which is preliminary data.</text>
</comment>
<evidence type="ECO:0000256" key="3">
    <source>
        <dbReference type="PROSITE-ProRule" id="PRU00023"/>
    </source>
</evidence>
<evidence type="ECO:0000313" key="5">
    <source>
        <dbReference type="Proteomes" id="UP001302812"/>
    </source>
</evidence>
<dbReference type="AlphaFoldDB" id="A0AAN6T8D6"/>
<dbReference type="GeneID" id="89934678"/>
<dbReference type="Pfam" id="PF00023">
    <property type="entry name" value="Ank"/>
    <property type="match status" value="1"/>
</dbReference>
<dbReference type="Pfam" id="PF12796">
    <property type="entry name" value="Ank_2"/>
    <property type="match status" value="1"/>
</dbReference>
<feature type="repeat" description="ANK" evidence="3">
    <location>
        <begin position="79"/>
        <end position="107"/>
    </location>
</feature>
<gene>
    <name evidence="4" type="ORF">N656DRAFT_681125</name>
</gene>
<protein>
    <submittedName>
        <fullName evidence="4">Ankyrin</fullName>
    </submittedName>
</protein>
<accession>A0AAN6T8D6</accession>
<dbReference type="Gene3D" id="1.25.40.20">
    <property type="entry name" value="Ankyrin repeat-containing domain"/>
    <property type="match status" value="2"/>
</dbReference>
<feature type="non-terminal residue" evidence="4">
    <location>
        <position position="107"/>
    </location>
</feature>
<dbReference type="PROSITE" id="PS50088">
    <property type="entry name" value="ANK_REPEAT"/>
    <property type="match status" value="2"/>
</dbReference>
<sequence>LLIQHGAEVDFQENEDGIPLRSAAVAGHYAVVRQLIAAGADKSVVDTEMVGAVEVASGGHIKCLAALLDYGVDANVSNNTGNALGWASLNGHLETCRLLLDRGADIN</sequence>